<dbReference type="PANTHER" id="PTHR46401:SF2">
    <property type="entry name" value="GLYCOSYLTRANSFERASE WBBK-RELATED"/>
    <property type="match status" value="1"/>
</dbReference>
<dbReference type="CDD" id="cd03801">
    <property type="entry name" value="GT4_PimA-like"/>
    <property type="match status" value="1"/>
</dbReference>
<dbReference type="Pfam" id="PF00534">
    <property type="entry name" value="Glycos_transf_1"/>
    <property type="match status" value="1"/>
</dbReference>
<dbReference type="Pfam" id="PF13439">
    <property type="entry name" value="Glyco_transf_4"/>
    <property type="match status" value="1"/>
</dbReference>
<protein>
    <submittedName>
        <fullName evidence="5">Glycosyltransferase</fullName>
    </submittedName>
</protein>
<proteinExistence type="predicted"/>
<dbReference type="InterPro" id="IPR028098">
    <property type="entry name" value="Glyco_trans_4-like_N"/>
</dbReference>
<dbReference type="PANTHER" id="PTHR46401">
    <property type="entry name" value="GLYCOSYLTRANSFERASE WBBK-RELATED"/>
    <property type="match status" value="1"/>
</dbReference>
<feature type="domain" description="Glycosyl transferase family 1" evidence="3">
    <location>
        <begin position="244"/>
        <end position="397"/>
    </location>
</feature>
<organism evidence="5">
    <name type="scientific">uncultured Acidimicrobiales bacterium</name>
    <dbReference type="NCBI Taxonomy" id="310071"/>
    <lineage>
        <taxon>Bacteria</taxon>
        <taxon>Bacillati</taxon>
        <taxon>Actinomycetota</taxon>
        <taxon>Acidimicrobiia</taxon>
        <taxon>Acidimicrobiales</taxon>
        <taxon>environmental samples</taxon>
    </lineage>
</organism>
<dbReference type="EMBL" id="CADCSY010000024">
    <property type="protein sequence ID" value="CAA9218658.1"/>
    <property type="molecule type" value="Genomic_DNA"/>
</dbReference>
<accession>A0A6J4HBE7</accession>
<evidence type="ECO:0000259" key="4">
    <source>
        <dbReference type="Pfam" id="PF13439"/>
    </source>
</evidence>
<dbReference type="Gene3D" id="3.40.50.2000">
    <property type="entry name" value="Glycogen Phosphorylase B"/>
    <property type="match status" value="2"/>
</dbReference>
<evidence type="ECO:0000259" key="3">
    <source>
        <dbReference type="Pfam" id="PF00534"/>
    </source>
</evidence>
<reference evidence="5" key="1">
    <citation type="submission" date="2020-02" db="EMBL/GenBank/DDBJ databases">
        <authorList>
            <person name="Meier V. D."/>
        </authorList>
    </citation>
    <scope>NUCLEOTIDE SEQUENCE</scope>
    <source>
        <strain evidence="5">AVDCRST_MAG20</strain>
    </source>
</reference>
<evidence type="ECO:0000256" key="2">
    <source>
        <dbReference type="ARBA" id="ARBA00022679"/>
    </source>
</evidence>
<name>A0A6J4HBE7_9ACTN</name>
<dbReference type="GO" id="GO:0016757">
    <property type="term" value="F:glycosyltransferase activity"/>
    <property type="evidence" value="ECO:0007669"/>
    <property type="project" value="UniProtKB-KW"/>
</dbReference>
<sequence>MRPDSPLRIALLVYRGKAHCGGQGVYTRHLSKALVDLGHHVEVFSGPPYPQLDERVPLHRLESLDLYREPDPFRIPRPREIRDMIDVRELALMCTAGFPEPYTFSLRVRRALAARPHDFDIVHDNQSLGSGLLGVQAPRPDGLGIPVLGTIHHPITIDRKVEIAHAATLRRKLTLRRWYGFTRMQTRVARRLPRIITVSESSLGDIVADHGVRPEQLRVVNVGVDPDLFRPLPHVARVPGRLMTTSSSDVPMKGLVHLLEAVAKVRTERPDVELTVIGKPTPDGSVQRTVDRLDLGDAVHFVSGVSDERLVELYAEAEIAVVPSLYEGFSLPAVEAMATEVALLATTGGAIPEVVGTDGTTAALVPPGDAGALATAILELLADPERRARIGAAGRQRVARRFSWTAAAEGTVAQYREVIALHAGTPGMSASIPAPADPAVADDPTVESC</sequence>
<keyword evidence="1" id="KW-0328">Glycosyltransferase</keyword>
<dbReference type="GO" id="GO:0009103">
    <property type="term" value="P:lipopolysaccharide biosynthetic process"/>
    <property type="evidence" value="ECO:0007669"/>
    <property type="project" value="TreeGrafter"/>
</dbReference>
<dbReference type="AlphaFoldDB" id="A0A6J4HBE7"/>
<evidence type="ECO:0000313" key="5">
    <source>
        <dbReference type="EMBL" id="CAA9218658.1"/>
    </source>
</evidence>
<evidence type="ECO:0000256" key="1">
    <source>
        <dbReference type="ARBA" id="ARBA00022676"/>
    </source>
</evidence>
<dbReference type="InterPro" id="IPR001296">
    <property type="entry name" value="Glyco_trans_1"/>
</dbReference>
<keyword evidence="2 5" id="KW-0808">Transferase</keyword>
<feature type="domain" description="Glycosyltransferase subfamily 4-like N-terminal" evidence="4">
    <location>
        <begin position="21"/>
        <end position="227"/>
    </location>
</feature>
<gene>
    <name evidence="5" type="ORF">AVDCRST_MAG20-557</name>
</gene>
<dbReference type="SUPFAM" id="SSF53756">
    <property type="entry name" value="UDP-Glycosyltransferase/glycogen phosphorylase"/>
    <property type="match status" value="1"/>
</dbReference>